<dbReference type="RefSeq" id="YP_009815412.1">
    <property type="nucleotide sequence ID" value="NC_048093.1"/>
</dbReference>
<evidence type="ECO:0000313" key="2">
    <source>
        <dbReference type="EMBL" id="AYN57787.1"/>
    </source>
</evidence>
<evidence type="ECO:0000256" key="1">
    <source>
        <dbReference type="SAM" id="MobiDB-lite"/>
    </source>
</evidence>
<sequence>MNPEEPVCTCITVPLSSLGLRIVKVFDPYCQLQPHKDKGTYTGPEPVYGKGSA</sequence>
<name>A0A3G2KFQ5_9CAUD</name>
<dbReference type="EMBL" id="MH834610">
    <property type="protein sequence ID" value="AYN57787.1"/>
    <property type="molecule type" value="Genomic_DNA"/>
</dbReference>
<gene>
    <name evidence="2" type="primary">69</name>
    <name evidence="2" type="ORF">PBI_DRMANHATTAN_69</name>
</gene>
<accession>A0A3G2KFQ5</accession>
<dbReference type="Proteomes" id="UP000266996">
    <property type="component" value="Segment"/>
</dbReference>
<evidence type="ECO:0000313" key="3">
    <source>
        <dbReference type="Proteomes" id="UP000266996"/>
    </source>
</evidence>
<keyword evidence="3" id="KW-1185">Reference proteome</keyword>
<organism evidence="2 3">
    <name type="scientific">Arthrobacter phage DrManhattan</name>
    <dbReference type="NCBI Taxonomy" id="2419955"/>
    <lineage>
        <taxon>Viruses</taxon>
        <taxon>Duplodnaviria</taxon>
        <taxon>Heunggongvirae</taxon>
        <taxon>Uroviricota</taxon>
        <taxon>Caudoviricetes</taxon>
        <taxon>Casidaviridae</taxon>
        <taxon>Manhattanvirus</taxon>
        <taxon>Manhattanvirus drmanhattan</taxon>
    </lineage>
</organism>
<proteinExistence type="predicted"/>
<protein>
    <submittedName>
        <fullName evidence="2">Uncharacterized protein</fullName>
    </submittedName>
</protein>
<feature type="region of interest" description="Disordered" evidence="1">
    <location>
        <begin position="34"/>
        <end position="53"/>
    </location>
</feature>
<reference evidence="3" key="1">
    <citation type="submission" date="2018-09" db="EMBL/GenBank/DDBJ databases">
        <authorList>
            <person name="Rimple P.A."/>
            <person name="Stoner T.H."/>
            <person name="Garlena R.A."/>
            <person name="Russell D.A."/>
            <person name="Pope W.H."/>
            <person name="Jacobs-Sera D."/>
            <person name="Hatfull G.F."/>
        </authorList>
    </citation>
    <scope>NUCLEOTIDE SEQUENCE [LARGE SCALE GENOMIC DNA]</scope>
</reference>
<dbReference type="GeneID" id="55006634"/>
<dbReference type="KEGG" id="vg:55006634"/>